<feature type="signal peptide" evidence="2">
    <location>
        <begin position="1"/>
        <end position="22"/>
    </location>
</feature>
<feature type="domain" description="WSC" evidence="3">
    <location>
        <begin position="489"/>
        <end position="582"/>
    </location>
</feature>
<comment type="caution">
    <text evidence="4">The sequence shown here is derived from an EMBL/GenBank/DDBJ whole genome shotgun (WGS) entry which is preliminary data.</text>
</comment>
<dbReference type="Proteomes" id="UP001345691">
    <property type="component" value="Unassembled WGS sequence"/>
</dbReference>
<dbReference type="PANTHER" id="PTHR43662:SF3">
    <property type="entry name" value="DOMAIN PROTEIN, PUTATIVE (AFU_ORTHOLOGUE AFUA_6G11970)-RELATED"/>
    <property type="match status" value="1"/>
</dbReference>
<dbReference type="InterPro" id="IPR018535">
    <property type="entry name" value="DUF1996"/>
</dbReference>
<keyword evidence="2" id="KW-0732">Signal</keyword>
<dbReference type="PROSITE" id="PS51212">
    <property type="entry name" value="WSC"/>
    <property type="match status" value="3"/>
</dbReference>
<sequence>MKTGITFSLALSLGSWFGAVDAYWRMNCGVAQTGRVDPILSPGSVSGHVHLLSGATNVNTTSDYDSLSAASCTSCSIQKDLSAYWTPLMYYQFANGSFTPVPNGGTVVYYLGRGDDIANVVPFPKGLKMVSGDSTARSYDNTTMTYGPNSTFPPRPVADRVSFVCIDYTNETPQTTFLNNTDCPEGLRAQIQFQSCWDGVNLYKSDQSHVAYLSQIDNGICPPSHPVLLPHLFFEIYYFPNSMDTSDGGQFVFSNGDTTGYGFHGDFLNGWDTDVLTDAVTQCLVNDTDGVIEDCAPLAASQDEYYANNCPERPALVNEQVKGILPKLPGCNTVTSGPAAAPQGICSTEPSLNTPEDTDGETRVEPTINSTTIAMSSGSTATYQGCYIDESNGARALSAASTTNSTGMSTALCAAYCQNKGYSVFATEYSDECYCGSSISASTTNETDCAMACVGNLTQWCGGPDRLSVWLISGNETNASTSSGPTVANSTYISCYSDNTGGSRTLTTRTMDSSMTLEMCASTAQKGNYKYFGVEYADECWVGDTLATTGATLAEGQCSMTCAGNTSELCGGPNALSLFQNNLYQQPGNPSTVNITGSSAQFGYLGCYTEGTSGRALGGSASYSTTSSSMTVEYCVAACYAKGYDYAGVEYSDECYCNNIGITNGATTASSGCSMICDGNQAEYCGGSNRVNIYELKNSTSPSRLARRELQHSRRFMLSHWFGLS</sequence>
<feature type="chain" id="PRO_5046423843" description="WSC domain-containing protein" evidence="2">
    <location>
        <begin position="23"/>
        <end position="725"/>
    </location>
</feature>
<protein>
    <recommendedName>
        <fullName evidence="3">WSC domain-containing protein</fullName>
    </recommendedName>
</protein>
<proteinExistence type="predicted"/>
<dbReference type="Pfam" id="PF09362">
    <property type="entry name" value="DUF1996"/>
    <property type="match status" value="1"/>
</dbReference>
<evidence type="ECO:0000259" key="3">
    <source>
        <dbReference type="PROSITE" id="PS51212"/>
    </source>
</evidence>
<accession>A0ABR0JPL6</accession>
<organism evidence="4 5">
    <name type="scientific">Exophiala sideris</name>
    <dbReference type="NCBI Taxonomy" id="1016849"/>
    <lineage>
        <taxon>Eukaryota</taxon>
        <taxon>Fungi</taxon>
        <taxon>Dikarya</taxon>
        <taxon>Ascomycota</taxon>
        <taxon>Pezizomycotina</taxon>
        <taxon>Eurotiomycetes</taxon>
        <taxon>Chaetothyriomycetidae</taxon>
        <taxon>Chaetothyriales</taxon>
        <taxon>Herpotrichiellaceae</taxon>
        <taxon>Exophiala</taxon>
    </lineage>
</organism>
<feature type="compositionally biased region" description="Polar residues" evidence="1">
    <location>
        <begin position="345"/>
        <end position="355"/>
    </location>
</feature>
<dbReference type="EMBL" id="JAVRRF010000002">
    <property type="protein sequence ID" value="KAK5067364.1"/>
    <property type="molecule type" value="Genomic_DNA"/>
</dbReference>
<evidence type="ECO:0000313" key="4">
    <source>
        <dbReference type="EMBL" id="KAK5067364.1"/>
    </source>
</evidence>
<dbReference type="InterPro" id="IPR002889">
    <property type="entry name" value="WSC_carb-bd"/>
</dbReference>
<feature type="region of interest" description="Disordered" evidence="1">
    <location>
        <begin position="342"/>
        <end position="364"/>
    </location>
</feature>
<name>A0ABR0JPL6_9EURO</name>
<gene>
    <name evidence="4" type="ORF">LTR69_001351</name>
</gene>
<dbReference type="PANTHER" id="PTHR43662">
    <property type="match status" value="1"/>
</dbReference>
<reference evidence="4 5" key="1">
    <citation type="submission" date="2023-08" db="EMBL/GenBank/DDBJ databases">
        <title>Black Yeasts Isolated from many extreme environments.</title>
        <authorList>
            <person name="Coleine C."/>
            <person name="Stajich J.E."/>
            <person name="Selbmann L."/>
        </authorList>
    </citation>
    <scope>NUCLEOTIDE SEQUENCE [LARGE SCALE GENOMIC DNA]</scope>
    <source>
        <strain evidence="4 5">CCFEE 6328</strain>
    </source>
</reference>
<evidence type="ECO:0000256" key="2">
    <source>
        <dbReference type="SAM" id="SignalP"/>
    </source>
</evidence>
<evidence type="ECO:0000256" key="1">
    <source>
        <dbReference type="SAM" id="MobiDB-lite"/>
    </source>
</evidence>
<keyword evidence="5" id="KW-1185">Reference proteome</keyword>
<feature type="domain" description="WSC" evidence="3">
    <location>
        <begin position="380"/>
        <end position="473"/>
    </location>
</feature>
<feature type="domain" description="WSC" evidence="3">
    <location>
        <begin position="601"/>
        <end position="697"/>
    </location>
</feature>
<dbReference type="Pfam" id="PF01822">
    <property type="entry name" value="WSC"/>
    <property type="match status" value="3"/>
</dbReference>
<dbReference type="SMART" id="SM00321">
    <property type="entry name" value="WSC"/>
    <property type="match status" value="3"/>
</dbReference>
<evidence type="ECO:0000313" key="5">
    <source>
        <dbReference type="Proteomes" id="UP001345691"/>
    </source>
</evidence>